<dbReference type="CDD" id="cd07374">
    <property type="entry name" value="CYTH-like_Pase"/>
    <property type="match status" value="1"/>
</dbReference>
<dbReference type="Pfam" id="PF01928">
    <property type="entry name" value="CYTH"/>
    <property type="match status" value="1"/>
</dbReference>
<sequence>MTSQQTHRPETAREVEQKFRIHGLFQLPDLRAIDGVADMEELGLRDLESAYFDTPDLRLAREGITLRRRTGDDEGWHLKVPERRAFPGVRTEVRLPLSVGDDAPPDELTHVVRVILRDARVQHAATLRTHRSAWLLRNDAGRAVAELVDDAVHVLDTYGTTTARFRELELEERDGGPALARVADALASAGAVSGEFVAKVVRSLGPAATAPPEVGAPPEPGLDDAAGDTVTSYLAAQVRALRFADIAFRCDPDDGEPVHQMRVAARRLRSALRTFRPLLESGWASGLRDELAWFARGLGTLREKEVLHSRLIAHASEISPDSLPHGVSTDALRDLLDAELGTAIVDARENAWQILDSDRYLALHESLVAAANGPALTARAADPTRVVVPRLVNKEWKRLRADADELGESSPVEDWHAVRLRAKRSRYAADAAATALGEPARTCARQAERLTDVLGEHQDAVQAGAYLHDLARQVAKPEFGAALDALGQLELAYAGTAQSRFASIWPEARRVTEESGFVG</sequence>
<evidence type="ECO:0000313" key="3">
    <source>
        <dbReference type="EMBL" id="RAW14096.1"/>
    </source>
</evidence>
<organism evidence="3 4">
    <name type="scientific">Phytoactinopolyspora halophila</name>
    <dbReference type="NCBI Taxonomy" id="1981511"/>
    <lineage>
        <taxon>Bacteria</taxon>
        <taxon>Bacillati</taxon>
        <taxon>Actinomycetota</taxon>
        <taxon>Actinomycetes</taxon>
        <taxon>Jiangellales</taxon>
        <taxon>Jiangellaceae</taxon>
        <taxon>Phytoactinopolyspora</taxon>
    </lineage>
</organism>
<dbReference type="InterPro" id="IPR033469">
    <property type="entry name" value="CYTH-like_dom_sf"/>
</dbReference>
<dbReference type="RefSeq" id="WP_112258519.1">
    <property type="nucleotide sequence ID" value="NZ_QMIG01000010.1"/>
</dbReference>
<dbReference type="PROSITE" id="PS51707">
    <property type="entry name" value="CYTH"/>
    <property type="match status" value="1"/>
</dbReference>
<dbReference type="InterPro" id="IPR007899">
    <property type="entry name" value="CHAD_dom"/>
</dbReference>
<dbReference type="InterPro" id="IPR038186">
    <property type="entry name" value="CHAD_dom_sf"/>
</dbReference>
<dbReference type="Proteomes" id="UP000250462">
    <property type="component" value="Unassembled WGS sequence"/>
</dbReference>
<dbReference type="InterPro" id="IPR023577">
    <property type="entry name" value="CYTH_domain"/>
</dbReference>
<comment type="caution">
    <text evidence="3">The sequence shown here is derived from an EMBL/GenBank/DDBJ whole genome shotgun (WGS) entry which is preliminary data.</text>
</comment>
<dbReference type="SUPFAM" id="SSF55154">
    <property type="entry name" value="CYTH-like phosphatases"/>
    <property type="match status" value="1"/>
</dbReference>
<evidence type="ECO:0000313" key="4">
    <source>
        <dbReference type="Proteomes" id="UP000250462"/>
    </source>
</evidence>
<dbReference type="EMBL" id="QMIG01000010">
    <property type="protein sequence ID" value="RAW14096.1"/>
    <property type="molecule type" value="Genomic_DNA"/>
</dbReference>
<dbReference type="Gene3D" id="1.40.20.10">
    <property type="entry name" value="CHAD domain"/>
    <property type="match status" value="1"/>
</dbReference>
<proteinExistence type="predicted"/>
<dbReference type="PANTHER" id="PTHR39339:SF1">
    <property type="entry name" value="CHAD DOMAIN-CONTAINING PROTEIN"/>
    <property type="match status" value="1"/>
</dbReference>
<dbReference type="SMART" id="SM01118">
    <property type="entry name" value="CYTH"/>
    <property type="match status" value="1"/>
</dbReference>
<dbReference type="Gene3D" id="2.40.320.10">
    <property type="entry name" value="Hypothetical Protein Pfu-838710-001"/>
    <property type="match status" value="1"/>
</dbReference>
<dbReference type="OrthoDB" id="9777271at2"/>
<dbReference type="PROSITE" id="PS51708">
    <property type="entry name" value="CHAD"/>
    <property type="match status" value="1"/>
</dbReference>
<keyword evidence="4" id="KW-1185">Reference proteome</keyword>
<dbReference type="AlphaFoldDB" id="A0A329QPK8"/>
<reference evidence="3 4" key="1">
    <citation type="submission" date="2018-06" db="EMBL/GenBank/DDBJ databases">
        <title>Phytoactinopolyspora halophila sp. nov., a novel halophilic actinomycete isolated from a saline soil in China.</title>
        <authorList>
            <person name="Tang S.-K."/>
        </authorList>
    </citation>
    <scope>NUCLEOTIDE SEQUENCE [LARGE SCALE GENOMIC DNA]</scope>
    <source>
        <strain evidence="3 4">YIM 96934</strain>
    </source>
</reference>
<feature type="domain" description="CHAD" evidence="2">
    <location>
        <begin position="223"/>
        <end position="510"/>
    </location>
</feature>
<dbReference type="SMART" id="SM00880">
    <property type="entry name" value="CHAD"/>
    <property type="match status" value="1"/>
</dbReference>
<evidence type="ECO:0000259" key="1">
    <source>
        <dbReference type="PROSITE" id="PS51707"/>
    </source>
</evidence>
<dbReference type="Pfam" id="PF05235">
    <property type="entry name" value="CHAD"/>
    <property type="match status" value="1"/>
</dbReference>
<dbReference type="PANTHER" id="PTHR39339">
    <property type="entry name" value="SLR1444 PROTEIN"/>
    <property type="match status" value="1"/>
</dbReference>
<gene>
    <name evidence="3" type="ORF">DPM12_11805</name>
</gene>
<feature type="domain" description="CYTH" evidence="1">
    <location>
        <begin position="12"/>
        <end position="210"/>
    </location>
</feature>
<name>A0A329QPK8_9ACTN</name>
<evidence type="ECO:0000259" key="2">
    <source>
        <dbReference type="PROSITE" id="PS51708"/>
    </source>
</evidence>
<protein>
    <submittedName>
        <fullName evidence="3">CHAD domain containing protein</fullName>
    </submittedName>
</protein>
<accession>A0A329QPK8</accession>